<proteinExistence type="predicted"/>
<comment type="caution">
    <text evidence="1">The sequence shown here is derived from an EMBL/GenBank/DDBJ whole genome shotgun (WGS) entry which is preliminary data.</text>
</comment>
<dbReference type="PATRIC" id="fig|1299334.3.peg.6353"/>
<dbReference type="AlphaFoldDB" id="X8AET7"/>
<protein>
    <submittedName>
        <fullName evidence="1">Acyl-CoA dehydrogenase domain protein</fullName>
    </submittedName>
</protein>
<accession>X8AET7</accession>
<organism evidence="1">
    <name type="scientific">Mycobacterium xenopi 4042</name>
    <dbReference type="NCBI Taxonomy" id="1299334"/>
    <lineage>
        <taxon>Bacteria</taxon>
        <taxon>Bacillati</taxon>
        <taxon>Actinomycetota</taxon>
        <taxon>Actinomycetes</taxon>
        <taxon>Mycobacteriales</taxon>
        <taxon>Mycobacteriaceae</taxon>
        <taxon>Mycobacterium</taxon>
    </lineage>
</organism>
<sequence length="72" mass="8226">MATGSLGHERTMLWMGYADRLRELIVDFRPSRPLDRDRYATLVMDAYALRLIGSAALARADRGEQDIPPSRY</sequence>
<gene>
    <name evidence="1" type="ORF">I553_4679</name>
</gene>
<name>X8AET7_MYCXE</name>
<dbReference type="EMBL" id="JAOB01000060">
    <property type="protein sequence ID" value="EUA30422.1"/>
    <property type="molecule type" value="Genomic_DNA"/>
</dbReference>
<reference evidence="1" key="1">
    <citation type="submission" date="2014-01" db="EMBL/GenBank/DDBJ databases">
        <authorList>
            <person name="Brown-Elliot B."/>
            <person name="Wallace R."/>
            <person name="Lenaerts A."/>
            <person name="Ordway D."/>
            <person name="DeGroote M.A."/>
            <person name="Parker T."/>
            <person name="Sizemore C."/>
            <person name="Tallon L.J."/>
            <person name="Sadzewicz L.K."/>
            <person name="Sengamalay N."/>
            <person name="Fraser C.M."/>
            <person name="Hine E."/>
            <person name="Shefchek K.A."/>
            <person name="Das S.P."/>
            <person name="Tettelin H."/>
        </authorList>
    </citation>
    <scope>NUCLEOTIDE SEQUENCE [LARGE SCALE GENOMIC DNA]</scope>
    <source>
        <strain evidence="1">4042</strain>
    </source>
</reference>
<evidence type="ECO:0000313" key="1">
    <source>
        <dbReference type="EMBL" id="EUA30422.1"/>
    </source>
</evidence>